<feature type="transmembrane region" description="Helical" evidence="1">
    <location>
        <begin position="17"/>
        <end position="41"/>
    </location>
</feature>
<sequence>MKIDATKPATAGTVVGWLFLALAIAVWLVVIPLTGSALFFATRITAEPSFATIGTVVYGIVGAIGFTAVAATEHRSSRPALWIYLALLSLATIVAVALNLKF</sequence>
<evidence type="ECO:0000256" key="1">
    <source>
        <dbReference type="SAM" id="Phobius"/>
    </source>
</evidence>
<comment type="caution">
    <text evidence="2">The sequence shown here is derived from an EMBL/GenBank/DDBJ whole genome shotgun (WGS) entry which is preliminary data.</text>
</comment>
<organism evidence="2 3">
    <name type="scientific">Saccharopolyspora ipomoeae</name>
    <dbReference type="NCBI Taxonomy" id="3042027"/>
    <lineage>
        <taxon>Bacteria</taxon>
        <taxon>Bacillati</taxon>
        <taxon>Actinomycetota</taxon>
        <taxon>Actinomycetes</taxon>
        <taxon>Pseudonocardiales</taxon>
        <taxon>Pseudonocardiaceae</taxon>
        <taxon>Saccharopolyspora</taxon>
    </lineage>
</organism>
<evidence type="ECO:0000313" key="3">
    <source>
        <dbReference type="Proteomes" id="UP001237595"/>
    </source>
</evidence>
<accession>A0ABT6PUJ1</accession>
<proteinExistence type="predicted"/>
<name>A0ABT6PUJ1_9PSEU</name>
<keyword evidence="1" id="KW-1133">Transmembrane helix</keyword>
<dbReference type="RefSeq" id="WP_281457954.1">
    <property type="nucleotide sequence ID" value="NZ_JASAOF010000020.1"/>
</dbReference>
<evidence type="ECO:0000313" key="2">
    <source>
        <dbReference type="EMBL" id="MDI2031684.1"/>
    </source>
</evidence>
<dbReference type="Proteomes" id="UP001237595">
    <property type="component" value="Unassembled WGS sequence"/>
</dbReference>
<dbReference type="EMBL" id="JASAOF010000020">
    <property type="protein sequence ID" value="MDI2031684.1"/>
    <property type="molecule type" value="Genomic_DNA"/>
</dbReference>
<keyword evidence="1" id="KW-0472">Membrane</keyword>
<feature type="transmembrane region" description="Helical" evidence="1">
    <location>
        <begin position="81"/>
        <end position="100"/>
    </location>
</feature>
<feature type="transmembrane region" description="Helical" evidence="1">
    <location>
        <begin position="50"/>
        <end position="69"/>
    </location>
</feature>
<reference evidence="2 3" key="1">
    <citation type="submission" date="2023-04" db="EMBL/GenBank/DDBJ databases">
        <title>Draft genome sequence of Saccharopolyspora sp. TS4A08 isolated from sweet potato rhizospheric soil.</title>
        <authorList>
            <person name="Suksaard P."/>
            <person name="Duangmal K."/>
        </authorList>
    </citation>
    <scope>NUCLEOTIDE SEQUENCE [LARGE SCALE GENOMIC DNA]</scope>
    <source>
        <strain evidence="2 3">TS4A08</strain>
    </source>
</reference>
<protein>
    <submittedName>
        <fullName evidence="2">Uncharacterized protein</fullName>
    </submittedName>
</protein>
<gene>
    <name evidence="2" type="ORF">QFW96_23855</name>
</gene>
<keyword evidence="1" id="KW-0812">Transmembrane</keyword>
<keyword evidence="3" id="KW-1185">Reference proteome</keyword>